<reference evidence="1 2" key="1">
    <citation type="submission" date="2016-09" db="EMBL/GenBank/DDBJ databases">
        <title>Pseudoalteromonas amylolytica sp. nov., isolated from the surface seawater.</title>
        <authorList>
            <person name="Wu Y.-H."/>
            <person name="Cheng H."/>
            <person name="Jin X.-B."/>
            <person name="Wang C.-S."/>
            <person name="Xu X.-W."/>
        </authorList>
    </citation>
    <scope>NUCLEOTIDE SEQUENCE [LARGE SCALE GENOMIC DNA]</scope>
    <source>
        <strain evidence="1 2">JW1</strain>
    </source>
</reference>
<gene>
    <name evidence="1" type="ORF">BET10_18795</name>
</gene>
<dbReference type="SUPFAM" id="SSF52540">
    <property type="entry name" value="P-loop containing nucleoside triphosphate hydrolases"/>
    <property type="match status" value="1"/>
</dbReference>
<keyword evidence="2" id="KW-1185">Reference proteome</keyword>
<dbReference type="Gene3D" id="3.40.50.300">
    <property type="entry name" value="P-loop containing nucleotide triphosphate hydrolases"/>
    <property type="match status" value="1"/>
</dbReference>
<dbReference type="Proteomes" id="UP000179786">
    <property type="component" value="Unassembled WGS sequence"/>
</dbReference>
<comment type="caution">
    <text evidence="1">The sequence shown here is derived from an EMBL/GenBank/DDBJ whole genome shotgun (WGS) entry which is preliminary data.</text>
</comment>
<dbReference type="InterPro" id="IPR027417">
    <property type="entry name" value="P-loop_NTPase"/>
</dbReference>
<name>A0A1S1MTU1_9GAMM</name>
<dbReference type="AlphaFoldDB" id="A0A1S1MTU1"/>
<evidence type="ECO:0008006" key="3">
    <source>
        <dbReference type="Google" id="ProtNLM"/>
    </source>
</evidence>
<organism evidence="1 2">
    <name type="scientific">Pseudoalteromonas amylolytica</name>
    <dbReference type="NCBI Taxonomy" id="1859457"/>
    <lineage>
        <taxon>Bacteria</taxon>
        <taxon>Pseudomonadati</taxon>
        <taxon>Pseudomonadota</taxon>
        <taxon>Gammaproteobacteria</taxon>
        <taxon>Alteromonadales</taxon>
        <taxon>Pseudoalteromonadaceae</taxon>
        <taxon>Pseudoalteromonas</taxon>
    </lineage>
</organism>
<proteinExistence type="predicted"/>
<dbReference type="RefSeq" id="WP_070986779.1">
    <property type="nucleotide sequence ID" value="NZ_MKJU01000030.1"/>
</dbReference>
<accession>A0A1S1MTU1</accession>
<sequence>MMPWQQHFIVQHQLPPNYVEDAQPICIWLRDLVKSAPQPLCIGINGAQGSGKSTLAAFLAVYLRSLGYTARSVSLDDFYLSPAEREKVANQHHPLFKTRGVPGTHNVAMLQSILRDFKHQKPITLPSFDKSTDTPEPKHKWLKCEDKLEILLLEGWCLGLSKEPDERLHRNVNDFERRQDSNGKFRTQVNQFLGGEYHSAFAGLDKLIYLNVESFERVFEWRLKQEQQLVTKAKVGMTKSQVYDFIQYFQRLTEWGVESLPQRCDLHVKVRENHRFAVESLM</sequence>
<dbReference type="EMBL" id="MKJU01000030">
    <property type="protein sequence ID" value="OHU88866.1"/>
    <property type="molecule type" value="Genomic_DNA"/>
</dbReference>
<protein>
    <recommendedName>
        <fullName evidence="3">Kinase</fullName>
    </recommendedName>
</protein>
<evidence type="ECO:0000313" key="1">
    <source>
        <dbReference type="EMBL" id="OHU88866.1"/>
    </source>
</evidence>
<dbReference type="STRING" id="1859457.BET10_18795"/>
<evidence type="ECO:0000313" key="2">
    <source>
        <dbReference type="Proteomes" id="UP000179786"/>
    </source>
</evidence>
<dbReference type="OrthoDB" id="455474at2"/>